<accession>A0AAV2CGK0</accession>
<keyword evidence="2" id="KW-1185">Reference proteome</keyword>
<gene>
    <name evidence="1" type="ORF">LTRI10_LOCUS2728</name>
</gene>
<protein>
    <submittedName>
        <fullName evidence="1">Uncharacterized protein</fullName>
    </submittedName>
</protein>
<name>A0AAV2CGK0_9ROSI</name>
<dbReference type="Proteomes" id="UP001497516">
    <property type="component" value="Chromosome 1"/>
</dbReference>
<evidence type="ECO:0000313" key="1">
    <source>
        <dbReference type="EMBL" id="CAL1354946.1"/>
    </source>
</evidence>
<reference evidence="1 2" key="1">
    <citation type="submission" date="2024-04" db="EMBL/GenBank/DDBJ databases">
        <authorList>
            <person name="Fracassetti M."/>
        </authorList>
    </citation>
    <scope>NUCLEOTIDE SEQUENCE [LARGE SCALE GENOMIC DNA]</scope>
</reference>
<evidence type="ECO:0000313" key="2">
    <source>
        <dbReference type="Proteomes" id="UP001497516"/>
    </source>
</evidence>
<proteinExistence type="predicted"/>
<sequence>MISRFDSENHVARVMSDQPILNILTRKRDSFDGARSGRVKPLAEFDITPHALTLANYLHHLRVSTLWQHLCIIQRSTGGVTEESNLRKALKLLARYQSAILDPALTTVYHKGCFAIPKMDEIVQ</sequence>
<dbReference type="EMBL" id="OZ034813">
    <property type="protein sequence ID" value="CAL1354946.1"/>
    <property type="molecule type" value="Genomic_DNA"/>
</dbReference>
<dbReference type="AlphaFoldDB" id="A0AAV2CGK0"/>
<organism evidence="1 2">
    <name type="scientific">Linum trigynum</name>
    <dbReference type="NCBI Taxonomy" id="586398"/>
    <lineage>
        <taxon>Eukaryota</taxon>
        <taxon>Viridiplantae</taxon>
        <taxon>Streptophyta</taxon>
        <taxon>Embryophyta</taxon>
        <taxon>Tracheophyta</taxon>
        <taxon>Spermatophyta</taxon>
        <taxon>Magnoliopsida</taxon>
        <taxon>eudicotyledons</taxon>
        <taxon>Gunneridae</taxon>
        <taxon>Pentapetalae</taxon>
        <taxon>rosids</taxon>
        <taxon>fabids</taxon>
        <taxon>Malpighiales</taxon>
        <taxon>Linaceae</taxon>
        <taxon>Linum</taxon>
    </lineage>
</organism>